<evidence type="ECO:0000256" key="22">
    <source>
        <dbReference type="RuleBase" id="RU361144"/>
    </source>
</evidence>
<feature type="glycosylation site" description="N-linked (GlcNAc...) asparagine; partial" evidence="15">
    <location>
        <position position="567"/>
    </location>
</feature>
<evidence type="ECO:0000256" key="13">
    <source>
        <dbReference type="ARBA" id="ARBA00039858"/>
    </source>
</evidence>
<organism evidence="24 25">
    <name type="scientific">Sinanodonta woodiana</name>
    <name type="common">Chinese pond mussel</name>
    <name type="synonym">Anodonta woodiana</name>
    <dbReference type="NCBI Taxonomy" id="1069815"/>
    <lineage>
        <taxon>Eukaryota</taxon>
        <taxon>Metazoa</taxon>
        <taxon>Spiralia</taxon>
        <taxon>Lophotrochozoa</taxon>
        <taxon>Mollusca</taxon>
        <taxon>Bivalvia</taxon>
        <taxon>Autobranchia</taxon>
        <taxon>Heteroconchia</taxon>
        <taxon>Palaeoheterodonta</taxon>
        <taxon>Unionida</taxon>
        <taxon>Unionoidea</taxon>
        <taxon>Unionidae</taxon>
        <taxon>Unioninae</taxon>
        <taxon>Sinanodonta</taxon>
    </lineage>
</organism>
<feature type="disulfide bond" evidence="21">
    <location>
        <begin position="329"/>
        <end position="347"/>
    </location>
</feature>
<keyword evidence="11 15" id="KW-0325">Glycoprotein</keyword>
<feature type="chain" id="PRO_5044820582" description="Angiotensin-converting enzyme" evidence="23">
    <location>
        <begin position="21"/>
        <end position="1435"/>
    </location>
</feature>
<dbReference type="FunFam" id="1.10.1370.30:FF:000004">
    <property type="entry name" value="Angiotensin-converting enzyme"/>
    <property type="match status" value="1"/>
</dbReference>
<keyword evidence="10 19" id="KW-1015">Disulfide bond</keyword>
<feature type="active site" description="Proton acceptor 1" evidence="14">
    <location>
        <position position="1152"/>
    </location>
</feature>
<evidence type="ECO:0000256" key="16">
    <source>
        <dbReference type="PIRSR" id="PIRSR601548-11"/>
    </source>
</evidence>
<keyword evidence="9 22" id="KW-0482">Metalloprotease</keyword>
<gene>
    <name evidence="24" type="ORF">ACJMK2_022082</name>
</gene>
<evidence type="ECO:0000256" key="17">
    <source>
        <dbReference type="PIRSR" id="PIRSR601548-2"/>
    </source>
</evidence>
<evidence type="ECO:0000256" key="23">
    <source>
        <dbReference type="SAM" id="SignalP"/>
    </source>
</evidence>
<keyword evidence="6 23" id="KW-0732">Signal</keyword>
<feature type="binding site" evidence="18">
    <location>
        <position position="1179"/>
    </location>
    <ligand>
        <name>Zn(2+)</name>
        <dbReference type="ChEBI" id="CHEBI:29105"/>
        <label>1</label>
        <note>catalytic</note>
    </ligand>
</feature>
<dbReference type="EMBL" id="JBJQND010000018">
    <property type="protein sequence ID" value="KAL3836660.1"/>
    <property type="molecule type" value="Genomic_DNA"/>
</dbReference>
<proteinExistence type="inferred from homology"/>
<evidence type="ECO:0000256" key="14">
    <source>
        <dbReference type="PIRSR" id="PIRSR601548-1"/>
    </source>
</evidence>
<dbReference type="InterPro" id="IPR001548">
    <property type="entry name" value="Peptidase_M2"/>
</dbReference>
<feature type="active site" description="Proton donor 1" evidence="16">
    <location>
        <position position="490"/>
    </location>
</feature>
<evidence type="ECO:0000256" key="2">
    <source>
        <dbReference type="ARBA" id="ARBA00008139"/>
    </source>
</evidence>
<dbReference type="GO" id="GO:0008237">
    <property type="term" value="F:metallopeptidase activity"/>
    <property type="evidence" value="ECO:0007669"/>
    <property type="project" value="UniProtKB-KW"/>
</dbReference>
<name>A0ABD3TI40_SINWO</name>
<dbReference type="GO" id="GO:0004180">
    <property type="term" value="F:carboxypeptidase activity"/>
    <property type="evidence" value="ECO:0007669"/>
    <property type="project" value="UniProtKB-KW"/>
</dbReference>
<comment type="similarity">
    <text evidence="2 21 22">Belongs to the peptidase M2 family.</text>
</comment>
<dbReference type="PANTHER" id="PTHR10514:SF27">
    <property type="entry name" value="ANGIOTENSIN-CONVERTING ENZYME"/>
    <property type="match status" value="1"/>
</dbReference>
<evidence type="ECO:0000256" key="21">
    <source>
        <dbReference type="PROSITE-ProRule" id="PRU01355"/>
    </source>
</evidence>
<dbReference type="Proteomes" id="UP001634394">
    <property type="component" value="Unassembled WGS sequence"/>
</dbReference>
<evidence type="ECO:0000256" key="3">
    <source>
        <dbReference type="ARBA" id="ARBA00022645"/>
    </source>
</evidence>
<feature type="active site" description="Proton donor 1" evidence="14">
    <location>
        <position position="1283"/>
    </location>
</feature>
<evidence type="ECO:0000256" key="15">
    <source>
        <dbReference type="PIRSR" id="PIRSR601548-10"/>
    </source>
</evidence>
<evidence type="ECO:0000256" key="7">
    <source>
        <dbReference type="ARBA" id="ARBA00022801"/>
    </source>
</evidence>
<evidence type="ECO:0000256" key="6">
    <source>
        <dbReference type="ARBA" id="ARBA00022729"/>
    </source>
</evidence>
<comment type="catalytic activity">
    <reaction evidence="12">
        <text>Release of a C-terminal dipeptide, oligopeptide-|-Xaa-Yaa, when Xaa is not Pro, and Yaa is neither Asp nor Glu. Thus, conversion of angiotensin I to angiotensin II, with increase in vasoconstrictor activity, but no action on angiotensin II.</text>
        <dbReference type="EC" id="3.4.15.1"/>
    </reaction>
</comment>
<keyword evidence="4 22" id="KW-0645">Protease</keyword>
<keyword evidence="7 22" id="KW-0378">Hydrolase</keyword>
<reference evidence="24 25" key="1">
    <citation type="submission" date="2024-11" db="EMBL/GenBank/DDBJ databases">
        <title>Chromosome-level genome assembly of the freshwater bivalve Anodonta woodiana.</title>
        <authorList>
            <person name="Chen X."/>
        </authorList>
    </citation>
    <scope>NUCLEOTIDE SEQUENCE [LARGE SCALE GENOMIC DNA]</scope>
    <source>
        <strain evidence="24">MN2024</strain>
        <tissue evidence="24">Gills</tissue>
    </source>
</reference>
<evidence type="ECO:0000256" key="9">
    <source>
        <dbReference type="ARBA" id="ARBA00023049"/>
    </source>
</evidence>
<feature type="active site" description="Proton acceptor 2" evidence="16">
    <location>
        <position position="1152"/>
    </location>
</feature>
<evidence type="ECO:0000256" key="10">
    <source>
        <dbReference type="ARBA" id="ARBA00023157"/>
    </source>
</evidence>
<feature type="disulfide bond" evidence="19 21">
    <location>
        <begin position="1120"/>
        <end position="1138"/>
    </location>
</feature>
<evidence type="ECO:0000256" key="18">
    <source>
        <dbReference type="PIRSR" id="PIRSR601548-3"/>
    </source>
</evidence>
<dbReference type="EC" id="3.4.-.-" evidence="22"/>
<feature type="signal peptide" evidence="23">
    <location>
        <begin position="1"/>
        <end position="20"/>
    </location>
</feature>
<dbReference type="CDD" id="cd06461">
    <property type="entry name" value="M2_ACE"/>
    <property type="match status" value="3"/>
</dbReference>
<evidence type="ECO:0000313" key="25">
    <source>
        <dbReference type="Proteomes" id="UP001634394"/>
    </source>
</evidence>
<feature type="disulfide bond" evidence="19">
    <location>
        <begin position="1308"/>
        <end position="1320"/>
    </location>
</feature>
<feature type="binding site" evidence="17">
    <location>
        <position position="993"/>
    </location>
    <ligand>
        <name>chloride</name>
        <dbReference type="ChEBI" id="CHEBI:17996"/>
        <label>1</label>
    </ligand>
</feature>
<evidence type="ECO:0000256" key="19">
    <source>
        <dbReference type="PIRSR" id="PIRSR601548-4"/>
    </source>
</evidence>
<dbReference type="Pfam" id="PF01401">
    <property type="entry name" value="Peptidase_M2"/>
    <property type="match status" value="3"/>
</dbReference>
<evidence type="ECO:0000256" key="20">
    <source>
        <dbReference type="PIRSR" id="PIRSR601548-5"/>
    </source>
</evidence>
<dbReference type="SUPFAM" id="SSF55486">
    <property type="entry name" value="Metalloproteases ('zincins'), catalytic domain"/>
    <property type="match status" value="3"/>
</dbReference>
<dbReference type="PROSITE" id="PS52011">
    <property type="entry name" value="PEPTIDASE_M2"/>
    <property type="match status" value="3"/>
</dbReference>
<dbReference type="Gene3D" id="1.10.1370.30">
    <property type="match status" value="2"/>
</dbReference>
<feature type="binding site" evidence="18">
    <location>
        <position position="1151"/>
    </location>
    <ligand>
        <name>Zn(2+)</name>
        <dbReference type="ChEBI" id="CHEBI:29105"/>
        <label>1</label>
        <note>catalytic</note>
    </ligand>
</feature>
<evidence type="ECO:0000256" key="11">
    <source>
        <dbReference type="ARBA" id="ARBA00023180"/>
    </source>
</evidence>
<evidence type="ECO:0000256" key="4">
    <source>
        <dbReference type="ARBA" id="ARBA00022670"/>
    </source>
</evidence>
<feature type="glycosylation site" description="N-linked (GlcNAc...) asparagine" evidence="15">
    <location>
        <position position="58"/>
    </location>
</feature>
<accession>A0ABD3TI40</accession>
<evidence type="ECO:0000256" key="12">
    <source>
        <dbReference type="ARBA" id="ARBA00036868"/>
    </source>
</evidence>
<protein>
    <recommendedName>
        <fullName evidence="13 22">Angiotensin-converting enzyme</fullName>
        <ecNumber evidence="22">3.4.-.-</ecNumber>
    </recommendedName>
</protein>
<comment type="caution">
    <text evidence="24">The sequence shown here is derived from an EMBL/GenBank/DDBJ whole genome shotgun (WGS) entry which is preliminary data.</text>
</comment>
<evidence type="ECO:0000256" key="8">
    <source>
        <dbReference type="ARBA" id="ARBA00022833"/>
    </source>
</evidence>
<feature type="binding site" evidence="18">
    <location>
        <position position="1155"/>
    </location>
    <ligand>
        <name>Zn(2+)</name>
        <dbReference type="ChEBI" id="CHEBI:29105"/>
        <label>1</label>
        <note>catalytic</note>
    </ligand>
</feature>
<dbReference type="GO" id="GO:0008241">
    <property type="term" value="F:peptidyl-dipeptidase activity"/>
    <property type="evidence" value="ECO:0007669"/>
    <property type="project" value="UniProtKB-EC"/>
</dbReference>
<dbReference type="PANTHER" id="PTHR10514">
    <property type="entry name" value="ANGIOTENSIN-CONVERTING ENZYME"/>
    <property type="match status" value="1"/>
</dbReference>
<dbReference type="GO" id="GO:0006508">
    <property type="term" value="P:proteolysis"/>
    <property type="evidence" value="ECO:0007669"/>
    <property type="project" value="UniProtKB-KW"/>
</dbReference>
<evidence type="ECO:0000256" key="5">
    <source>
        <dbReference type="ARBA" id="ARBA00022723"/>
    </source>
</evidence>
<sequence length="1435" mass="165747">MTMFSQLFVWTLLLVSSSWSQTSISDEAAATAYLEDYDKLAADILYQNAESAWKYETNVTDETAANMTDWSLKLSDFNYRQAKNASRFDLSKINNQNITRQLVKVMDIGTAAFPDTVKLKKISSLERDMTGIYSTAKACINSTTCLPFYPDLLDTMAKSRNYEMLKAVWKGWADASGKKMKNLYPQYVDLLNEAITFDGKYKDMGDYYRSPYESPTFENDVRNLFIELAPLYENLHAYVRRKLKQYYGADKFPSTGHIPAHILGNMWAQDWTNIYDLVAPYPDKDQNYTITRMFKVAEEFFTSIGFKPMPPLFWEKSMFVKPADREVDCQTSAWEFMNKRDYRVTQCTTLTEDDFVAIHQNIGKLCYFMAYKDLPIVYRDGANPGFVDTMANIVILSFNTPEHRKKIGLLDKVPAQNEGDINFLFRMALNNVAFLPFAYLIDQWRWSVFRGETTPDRYNEKWWDLRCDFQGIYPPVERTNLDFDPGSKYHIPGAIPYIRYFLSNILQFQWQKALCKLANISGPLHRCDIYNSTIAGTRLNDMLKMGSSRPWGEAMLKLTNGTDGQTNKLSAAPLLEYFDPLIKWLQENNKQYNQTLGWDKTKCPNVLSTTVLSGRKYEDMGDYYRSDYESPTFESDVRTLFQELAPLYENLHAYVRRKLKQHYGADKFPNTGHIPAHILGNMWAQDWTNVYDILAPYPNKASNYTITRMYKVAEDFFTSIGLNKMPLLFWQKSMLVKPIDREVICHASAWDFGNKRDFRIKQCTSLTEEQLLTVHHEMGHIIYYLAYQDLPYLYRDGANPGFHEGMADIVTLSFQTPEHLKKIGFLDDVPAQNAEMFMRSYWILRTLLLVGTTWSQTLVSEEAAAIAYLEEYDKLTADIHYQYIEAGWLYETNITDETLANMISDLEGEMAGIYSTAKGCINATTCLPLEPDLVNIIVNSRHYEELAAAWKGWRDASGKKMKHLYPEYVNLLNEAIQFDGKFEDMGDYYRSDYESPTFESDVRALFQELAPLYENLHAYVRRKLRQHYGADKFPTTGHIPAHILGNMWAQDWTNVYDILAPYPNKGSVDITKLLIDQNYTITRMYKVAEDFFTSIGLNKMPPLFWENSMLVKPVDRDVFCHASAWDFGNKRDFRIKQCTSLTDEQLLTVHHEMGHIIYYLAYKDLPYLYRDGANPGFHEGMADIVTLSFQTPEHLKKIGFLDDVPAQNDTEGDINFLLRMALSKVAFLPFGYLIDQWRWSVFRGDTLPDSYNEKWWDLRCDFQGIFPPVERTNADFDPGAKYHVPGGVPYISYFVSFVAQFQWHKALCKVANISGPLHRCDIYNNTMAGTRLNDMLKMGSARPWGEAMLKITNGTDGQTNKLSAAPLLEYFSPLLKWLQDNNRKYNETLGWDKKKCPNVPSANVLSGNSRIQNIGFLITAIFALFITDISKVRNC</sequence>
<evidence type="ECO:0000313" key="24">
    <source>
        <dbReference type="EMBL" id="KAL3836660.1"/>
    </source>
</evidence>
<evidence type="ECO:0000256" key="1">
    <source>
        <dbReference type="ARBA" id="ARBA00001947"/>
    </source>
</evidence>
<comment type="caution">
    <text evidence="21">Lacks conserved residue(s) required for the propagation of feature annotation.</text>
</comment>
<keyword evidence="5 18" id="KW-0479">Metal-binding</keyword>
<feature type="disulfide bond" evidence="21">
    <location>
        <begin position="745"/>
        <end position="763"/>
    </location>
</feature>
<keyword evidence="25" id="KW-1185">Reference proteome</keyword>
<feature type="active site" description="Proton donor 2" evidence="16">
    <location>
        <position position="1283"/>
    </location>
</feature>
<comment type="cofactor">
    <cofactor evidence="1">
        <name>Zn(2+)</name>
        <dbReference type="ChEBI" id="CHEBI:29105"/>
    </cofactor>
</comment>
<feature type="glycosylation site" description="N-linked (GlcNAc...) (complex) asparagine" evidence="15">
    <location>
        <position position="95"/>
    </location>
</feature>
<dbReference type="GO" id="GO:0046872">
    <property type="term" value="F:metal ion binding"/>
    <property type="evidence" value="ECO:0007669"/>
    <property type="project" value="UniProtKB-KW"/>
</dbReference>
<dbReference type="PRINTS" id="PR00791">
    <property type="entry name" value="PEPDIPTASEA"/>
</dbReference>
<keyword evidence="3 22" id="KW-0121">Carboxypeptidase</keyword>
<feature type="glycosylation site" description="N-linked (GlcNAc...) asparagine" evidence="20">
    <location>
        <position position="1208"/>
    </location>
</feature>
<feature type="disulfide bond" evidence="19">
    <location>
        <begin position="920"/>
        <end position="926"/>
    </location>
</feature>
<keyword evidence="8 18" id="KW-0862">Zinc</keyword>